<organism evidence="1 2">
    <name type="scientific">Natronincola peptidivorans</name>
    <dbReference type="NCBI Taxonomy" id="426128"/>
    <lineage>
        <taxon>Bacteria</taxon>
        <taxon>Bacillati</taxon>
        <taxon>Bacillota</taxon>
        <taxon>Clostridia</taxon>
        <taxon>Peptostreptococcales</taxon>
        <taxon>Natronincolaceae</taxon>
        <taxon>Natronincola</taxon>
    </lineage>
</organism>
<gene>
    <name evidence="1" type="ORF">SAMN05660297_02117</name>
</gene>
<proteinExistence type="predicted"/>
<reference evidence="1 2" key="1">
    <citation type="submission" date="2016-10" db="EMBL/GenBank/DDBJ databases">
        <authorList>
            <person name="de Groot N.N."/>
        </authorList>
    </citation>
    <scope>NUCLEOTIDE SEQUENCE [LARGE SCALE GENOMIC DNA]</scope>
    <source>
        <strain evidence="1 2">DSM 18979</strain>
    </source>
</reference>
<protein>
    <submittedName>
        <fullName evidence="1">Uncharacterized protein</fullName>
    </submittedName>
</protein>
<sequence>MITAYMAGITGYYEGEDIEIRYSIYDKEELVCKKTVLKEYQKPAIVSLIALMTLFEELEKYVDREITIMINDAALNEQIRGTSTSKNKAVLKTARIAREKMKEFKNTVIIKDVSNDSAELEKWNKILQP</sequence>
<evidence type="ECO:0000313" key="2">
    <source>
        <dbReference type="Proteomes" id="UP000199568"/>
    </source>
</evidence>
<dbReference type="AlphaFoldDB" id="A0A1I0DQP2"/>
<dbReference type="RefSeq" id="WP_090443450.1">
    <property type="nucleotide sequence ID" value="NZ_FOHU01000008.1"/>
</dbReference>
<name>A0A1I0DQP2_9FIRM</name>
<evidence type="ECO:0000313" key="1">
    <source>
        <dbReference type="EMBL" id="SET34493.1"/>
    </source>
</evidence>
<accession>A0A1I0DQP2</accession>
<keyword evidence="2" id="KW-1185">Reference proteome</keyword>
<dbReference type="EMBL" id="FOHU01000008">
    <property type="protein sequence ID" value="SET34493.1"/>
    <property type="molecule type" value="Genomic_DNA"/>
</dbReference>
<dbReference type="Proteomes" id="UP000199568">
    <property type="component" value="Unassembled WGS sequence"/>
</dbReference>
<dbReference type="OrthoDB" id="1753730at2"/>